<accession>A0ABV8CYY9</accession>
<evidence type="ECO:0000313" key="1">
    <source>
        <dbReference type="EMBL" id="MFC3928885.1"/>
    </source>
</evidence>
<comment type="caution">
    <text evidence="1">The sequence shown here is derived from an EMBL/GenBank/DDBJ whole genome shotgun (WGS) entry which is preliminary data.</text>
</comment>
<organism evidence="1 2">
    <name type="scientific">Streptococcus caprae</name>
    <dbReference type="NCBI Taxonomy" id="1640501"/>
    <lineage>
        <taxon>Bacteria</taxon>
        <taxon>Bacillati</taxon>
        <taxon>Bacillota</taxon>
        <taxon>Bacilli</taxon>
        <taxon>Lactobacillales</taxon>
        <taxon>Streptococcaceae</taxon>
        <taxon>Streptococcus</taxon>
    </lineage>
</organism>
<dbReference type="Proteomes" id="UP001595807">
    <property type="component" value="Unassembled WGS sequence"/>
</dbReference>
<reference evidence="2" key="1">
    <citation type="journal article" date="2019" name="Int. J. Syst. Evol. Microbiol.">
        <title>The Global Catalogue of Microorganisms (GCM) 10K type strain sequencing project: providing services to taxonomists for standard genome sequencing and annotation.</title>
        <authorList>
            <consortium name="The Broad Institute Genomics Platform"/>
            <consortium name="The Broad Institute Genome Sequencing Center for Infectious Disease"/>
            <person name="Wu L."/>
            <person name="Ma J."/>
        </authorList>
    </citation>
    <scope>NUCLEOTIDE SEQUENCE [LARGE SCALE GENOMIC DNA]</scope>
    <source>
        <strain evidence="2">CCUG 67170</strain>
    </source>
</reference>
<sequence length="77" mass="8790">MTKNGTWRYVIHFKETLPDLSLPVFQEYITVERQLDDQVVVVHSTINDVMLQDLIVKECGLKKSAFAISGGLMRIPI</sequence>
<dbReference type="RefSeq" id="WP_380427823.1">
    <property type="nucleotide sequence ID" value="NZ_JBHRZV010000052.1"/>
</dbReference>
<gene>
    <name evidence="1" type="ORF">ACFORF_10015</name>
</gene>
<name>A0ABV8CYY9_9STRE</name>
<protein>
    <submittedName>
        <fullName evidence="1">Uncharacterized protein</fullName>
    </submittedName>
</protein>
<keyword evidence="2" id="KW-1185">Reference proteome</keyword>
<dbReference type="EMBL" id="JBHRZV010000052">
    <property type="protein sequence ID" value="MFC3928885.1"/>
    <property type="molecule type" value="Genomic_DNA"/>
</dbReference>
<evidence type="ECO:0000313" key="2">
    <source>
        <dbReference type="Proteomes" id="UP001595807"/>
    </source>
</evidence>
<proteinExistence type="predicted"/>